<dbReference type="GO" id="GO:0016787">
    <property type="term" value="F:hydrolase activity"/>
    <property type="evidence" value="ECO:0007669"/>
    <property type="project" value="UniProtKB-KW"/>
</dbReference>
<dbReference type="RefSeq" id="WP_015025309.1">
    <property type="nucleotide sequence ID" value="NC_018721.1"/>
</dbReference>
<dbReference type="SUPFAM" id="SSF53474">
    <property type="entry name" value="alpha/beta-Hydrolases"/>
    <property type="match status" value="1"/>
</dbReference>
<dbReference type="Proteomes" id="UP000008514">
    <property type="component" value="Chromosome"/>
</dbReference>
<protein>
    <submittedName>
        <fullName evidence="2">Hydrolase, alpha/beta family</fullName>
    </submittedName>
</protein>
<dbReference type="KEGG" id="ptq:P700755_003088"/>
<reference evidence="2" key="2">
    <citation type="submission" date="2012-09" db="EMBL/GenBank/DDBJ databases">
        <title>The complete sequence of Psychroflexus torquis an extreme psychrophile from sea-ice that is stimulated by light.</title>
        <authorList>
            <person name="Feng S."/>
            <person name="Powell S.M."/>
            <person name="Bowman J.P."/>
        </authorList>
    </citation>
    <scope>NUCLEOTIDE SEQUENCE [LARGE SCALE GENOMIC DNA]</scope>
    <source>
        <strain evidence="2">ATCC 700755</strain>
    </source>
</reference>
<dbReference type="InterPro" id="IPR029058">
    <property type="entry name" value="AB_hydrolase_fold"/>
</dbReference>
<dbReference type="eggNOG" id="COG2267">
    <property type="taxonomic scope" value="Bacteria"/>
</dbReference>
<evidence type="ECO:0000259" key="1">
    <source>
        <dbReference type="Pfam" id="PF00561"/>
    </source>
</evidence>
<dbReference type="InterPro" id="IPR050266">
    <property type="entry name" value="AB_hydrolase_sf"/>
</dbReference>
<feature type="domain" description="AB hydrolase-1" evidence="1">
    <location>
        <begin position="81"/>
        <end position="207"/>
    </location>
</feature>
<dbReference type="HOGENOM" id="CLU_072027_0_0_10"/>
<accession>K4IIU7</accession>
<dbReference type="ESTHER" id="9flao-q1vwk7">
    <property type="family name" value="6_AlphaBeta_hydrolase"/>
</dbReference>
<reference evidence="2" key="1">
    <citation type="submission" date="2006-03" db="EMBL/GenBank/DDBJ databases">
        <authorList>
            <person name="Bowman J."/>
            <person name="Ferriera S."/>
            <person name="Johnson J."/>
            <person name="Kravitz S."/>
            <person name="Halpern A."/>
            <person name="Remington K."/>
            <person name="Beeson K."/>
            <person name="Tran B."/>
            <person name="Rogers Y.-H."/>
            <person name="Friedman R."/>
            <person name="Venter J.C."/>
        </authorList>
    </citation>
    <scope>NUCLEOTIDE SEQUENCE [LARGE SCALE GENOMIC DNA]</scope>
    <source>
        <strain evidence="2">ATCC 700755</strain>
    </source>
</reference>
<dbReference type="PANTHER" id="PTHR43798:SF33">
    <property type="entry name" value="HYDROLASE, PUTATIVE (AFU_ORTHOLOGUE AFUA_2G14860)-RELATED"/>
    <property type="match status" value="1"/>
</dbReference>
<keyword evidence="2" id="KW-0378">Hydrolase</keyword>
<gene>
    <name evidence="2" type="ordered locus">P700755_003088</name>
</gene>
<evidence type="ECO:0000313" key="2">
    <source>
        <dbReference type="EMBL" id="AFU69758.1"/>
    </source>
</evidence>
<dbReference type="Pfam" id="PF00561">
    <property type="entry name" value="Abhydrolase_1"/>
    <property type="match status" value="1"/>
</dbReference>
<dbReference type="STRING" id="313595.P700755_003088"/>
<dbReference type="InterPro" id="IPR000073">
    <property type="entry name" value="AB_hydrolase_1"/>
</dbReference>
<keyword evidence="3" id="KW-1185">Reference proteome</keyword>
<dbReference type="PANTHER" id="PTHR43798">
    <property type="entry name" value="MONOACYLGLYCEROL LIPASE"/>
    <property type="match status" value="1"/>
</dbReference>
<dbReference type="EMBL" id="CP003879">
    <property type="protein sequence ID" value="AFU69758.1"/>
    <property type="molecule type" value="Genomic_DNA"/>
</dbReference>
<sequence>MKASKKIVNKYLPKIIGLRLSSLYLVNPDKALLKAYELFSSPRKGKVRPEQEVFLNKAKSTAIEHDSKTIQTYHWKGNGKTVILIHGWDSNTHRWKDLIEDLQKEDFNIVAFDAPAHGYSDGKLLNVLIYSKCLDQLLSLYRPEIVIGHSVGAMTVVFNQYLKHSIHVEKLVLLGAPSEMSEIMRDYKRILNLNVKFMSSLEAFFKEKFDYTFSEFSIAEFAKGVQKDTLIIHDQFDKVAPVEAAKSIHKNLKDSILKITEGAGHSLNKGEIRDDILKFLTNTYE</sequence>
<organism evidence="2 3">
    <name type="scientific">Psychroflexus torquis (strain ATCC 700755 / CIP 106069 / ACAM 623)</name>
    <dbReference type="NCBI Taxonomy" id="313595"/>
    <lineage>
        <taxon>Bacteria</taxon>
        <taxon>Pseudomonadati</taxon>
        <taxon>Bacteroidota</taxon>
        <taxon>Flavobacteriia</taxon>
        <taxon>Flavobacteriales</taxon>
        <taxon>Flavobacteriaceae</taxon>
        <taxon>Psychroflexus</taxon>
    </lineage>
</organism>
<evidence type="ECO:0000313" key="3">
    <source>
        <dbReference type="Proteomes" id="UP000008514"/>
    </source>
</evidence>
<name>K4IIU7_PSYTT</name>
<dbReference type="AlphaFoldDB" id="K4IIU7"/>
<proteinExistence type="predicted"/>
<dbReference type="Gene3D" id="3.40.50.1820">
    <property type="entry name" value="alpha/beta hydrolase"/>
    <property type="match status" value="1"/>
</dbReference>
<dbReference type="GO" id="GO:0016020">
    <property type="term" value="C:membrane"/>
    <property type="evidence" value="ECO:0007669"/>
    <property type="project" value="TreeGrafter"/>
</dbReference>